<dbReference type="VEuPathDB" id="AmoebaDB:ACA1_160150"/>
<feature type="domain" description="Protein kinase" evidence="1">
    <location>
        <begin position="99"/>
        <end position="169"/>
    </location>
</feature>
<gene>
    <name evidence="2" type="ORF">ACA1_160150</name>
</gene>
<reference evidence="2 3" key="1">
    <citation type="journal article" date="2013" name="Genome Biol.">
        <title>Genome of Acanthamoeba castellanii highlights extensive lateral gene transfer and early evolution of tyrosine kinase signaling.</title>
        <authorList>
            <person name="Clarke M."/>
            <person name="Lohan A.J."/>
            <person name="Liu B."/>
            <person name="Lagkouvardos I."/>
            <person name="Roy S."/>
            <person name="Zafar N."/>
            <person name="Bertelli C."/>
            <person name="Schilde C."/>
            <person name="Kianianmomeni A."/>
            <person name="Burglin T.R."/>
            <person name="Frech C."/>
            <person name="Turcotte B."/>
            <person name="Kopec K.O."/>
            <person name="Synnott J.M."/>
            <person name="Choo C."/>
            <person name="Paponov I."/>
            <person name="Finkler A."/>
            <person name="Soon Heng Tan C."/>
            <person name="Hutchins A.P."/>
            <person name="Weinmeier T."/>
            <person name="Rattei T."/>
            <person name="Chu J.S."/>
            <person name="Gimenez G."/>
            <person name="Irimia M."/>
            <person name="Rigden D.J."/>
            <person name="Fitzpatrick D.A."/>
            <person name="Lorenzo-Morales J."/>
            <person name="Bateman A."/>
            <person name="Chiu C.H."/>
            <person name="Tang P."/>
            <person name="Hegemann P."/>
            <person name="Fromm H."/>
            <person name="Raoult D."/>
            <person name="Greub G."/>
            <person name="Miranda-Saavedra D."/>
            <person name="Chen N."/>
            <person name="Nash P."/>
            <person name="Ginger M.L."/>
            <person name="Horn M."/>
            <person name="Schaap P."/>
            <person name="Caler L."/>
            <person name="Loftus B."/>
        </authorList>
    </citation>
    <scope>NUCLEOTIDE SEQUENCE [LARGE SCALE GENOMIC DNA]</scope>
    <source>
        <strain evidence="2 3">Neff</strain>
    </source>
</reference>
<dbReference type="KEGG" id="acan:ACA1_160150"/>
<dbReference type="Proteomes" id="UP000011083">
    <property type="component" value="Unassembled WGS sequence"/>
</dbReference>
<dbReference type="InterPro" id="IPR011009">
    <property type="entry name" value="Kinase-like_dom_sf"/>
</dbReference>
<dbReference type="GeneID" id="14923073"/>
<dbReference type="EMBL" id="KB007890">
    <property type="protein sequence ID" value="ELR22147.1"/>
    <property type="molecule type" value="Genomic_DNA"/>
</dbReference>
<dbReference type="Gene3D" id="3.30.200.20">
    <property type="entry name" value="Phosphorylase Kinase, domain 1"/>
    <property type="match status" value="1"/>
</dbReference>
<keyword evidence="3" id="KW-1185">Reference proteome</keyword>
<evidence type="ECO:0000313" key="3">
    <source>
        <dbReference type="Proteomes" id="UP000011083"/>
    </source>
</evidence>
<dbReference type="AlphaFoldDB" id="L8HA92"/>
<dbReference type="PROSITE" id="PS50011">
    <property type="entry name" value="PROTEIN_KINASE_DOM"/>
    <property type="match status" value="1"/>
</dbReference>
<evidence type="ECO:0000259" key="1">
    <source>
        <dbReference type="PROSITE" id="PS50011"/>
    </source>
</evidence>
<name>L8HA92_ACACF</name>
<dbReference type="GO" id="GO:0005524">
    <property type="term" value="F:ATP binding"/>
    <property type="evidence" value="ECO:0007669"/>
    <property type="project" value="InterPro"/>
</dbReference>
<dbReference type="SUPFAM" id="SSF56112">
    <property type="entry name" value="Protein kinase-like (PK-like)"/>
    <property type="match status" value="1"/>
</dbReference>
<dbReference type="GO" id="GO:0004672">
    <property type="term" value="F:protein kinase activity"/>
    <property type="evidence" value="ECO:0007669"/>
    <property type="project" value="InterPro"/>
</dbReference>
<protein>
    <recommendedName>
        <fullName evidence="1">Protein kinase domain-containing protein</fullName>
    </recommendedName>
</protein>
<organism evidence="2 3">
    <name type="scientific">Acanthamoeba castellanii (strain ATCC 30010 / Neff)</name>
    <dbReference type="NCBI Taxonomy" id="1257118"/>
    <lineage>
        <taxon>Eukaryota</taxon>
        <taxon>Amoebozoa</taxon>
        <taxon>Discosea</taxon>
        <taxon>Longamoebia</taxon>
        <taxon>Centramoebida</taxon>
        <taxon>Acanthamoebidae</taxon>
        <taxon>Acanthamoeba</taxon>
    </lineage>
</organism>
<proteinExistence type="predicted"/>
<accession>L8HA92</accession>
<dbReference type="RefSeq" id="XP_004348605.1">
    <property type="nucleotide sequence ID" value="XM_004348555.1"/>
</dbReference>
<sequence>MGMCNYHRLGPNGVAEITMHVLEGQILLTQEAINTLGLGHTKLDNYKVNALKQSDRDCKTPPTLRMTNLDPISMGMHNQGATHVSASQRCKWITNFNNVKVMKKIGKGTLGTIYTTKVKAYGNSELAIKHFNKQSALGENTLLKIFQESTNLTNLQHTNILIFSVAHMH</sequence>
<dbReference type="InterPro" id="IPR000719">
    <property type="entry name" value="Prot_kinase_dom"/>
</dbReference>
<evidence type="ECO:0000313" key="2">
    <source>
        <dbReference type="EMBL" id="ELR22147.1"/>
    </source>
</evidence>